<dbReference type="InterPro" id="IPR013106">
    <property type="entry name" value="Ig_V-set"/>
</dbReference>
<feature type="domain" description="Ig-like" evidence="2">
    <location>
        <begin position="164"/>
        <end position="270"/>
    </location>
</feature>
<evidence type="ECO:0000313" key="3">
    <source>
        <dbReference type="EMBL" id="KAK9892300.1"/>
    </source>
</evidence>
<dbReference type="InterPro" id="IPR003599">
    <property type="entry name" value="Ig_sub"/>
</dbReference>
<dbReference type="AlphaFoldDB" id="A0AAW1VC67"/>
<evidence type="ECO:0000256" key="1">
    <source>
        <dbReference type="SAM" id="SignalP"/>
    </source>
</evidence>
<feature type="signal peptide" evidence="1">
    <location>
        <begin position="1"/>
        <end position="25"/>
    </location>
</feature>
<dbReference type="SUPFAM" id="SSF48726">
    <property type="entry name" value="Immunoglobulin"/>
    <property type="match status" value="2"/>
</dbReference>
<reference evidence="3 4" key="1">
    <citation type="submission" date="2023-03" db="EMBL/GenBank/DDBJ databases">
        <title>Genome insight into feeding habits of ladybird beetles.</title>
        <authorList>
            <person name="Li H.-S."/>
            <person name="Huang Y.-H."/>
            <person name="Pang H."/>
        </authorList>
    </citation>
    <scope>NUCLEOTIDE SEQUENCE [LARGE SCALE GENOMIC DNA]</scope>
    <source>
        <strain evidence="3">SYSU_2023b</strain>
        <tissue evidence="3">Whole body</tissue>
    </source>
</reference>
<organism evidence="3 4">
    <name type="scientific">Henosepilachna vigintioctopunctata</name>
    <dbReference type="NCBI Taxonomy" id="420089"/>
    <lineage>
        <taxon>Eukaryota</taxon>
        <taxon>Metazoa</taxon>
        <taxon>Ecdysozoa</taxon>
        <taxon>Arthropoda</taxon>
        <taxon>Hexapoda</taxon>
        <taxon>Insecta</taxon>
        <taxon>Pterygota</taxon>
        <taxon>Neoptera</taxon>
        <taxon>Endopterygota</taxon>
        <taxon>Coleoptera</taxon>
        <taxon>Polyphaga</taxon>
        <taxon>Cucujiformia</taxon>
        <taxon>Coccinelloidea</taxon>
        <taxon>Coccinellidae</taxon>
        <taxon>Epilachninae</taxon>
        <taxon>Epilachnini</taxon>
        <taxon>Henosepilachna</taxon>
    </lineage>
</organism>
<keyword evidence="4" id="KW-1185">Reference proteome</keyword>
<dbReference type="InterPro" id="IPR036179">
    <property type="entry name" value="Ig-like_dom_sf"/>
</dbReference>
<dbReference type="SMART" id="SM00409">
    <property type="entry name" value="IG"/>
    <property type="match status" value="2"/>
</dbReference>
<dbReference type="EMBL" id="JARQZJ010000133">
    <property type="protein sequence ID" value="KAK9892300.1"/>
    <property type="molecule type" value="Genomic_DNA"/>
</dbReference>
<dbReference type="PROSITE" id="PS50835">
    <property type="entry name" value="IG_LIKE"/>
    <property type="match status" value="2"/>
</dbReference>
<dbReference type="PANTHER" id="PTHR23279:SF37">
    <property type="entry name" value="DEFECTIVE PROBOSCIS EXTENSION RESPONSE 13, ISOFORM B"/>
    <property type="match status" value="1"/>
</dbReference>
<dbReference type="Pfam" id="PF07686">
    <property type="entry name" value="V-set"/>
    <property type="match status" value="1"/>
</dbReference>
<feature type="chain" id="PRO_5043833738" description="Ig-like domain-containing protein" evidence="1">
    <location>
        <begin position="26"/>
        <end position="314"/>
    </location>
</feature>
<dbReference type="GO" id="GO:0050808">
    <property type="term" value="P:synapse organization"/>
    <property type="evidence" value="ECO:0007669"/>
    <property type="project" value="TreeGrafter"/>
</dbReference>
<dbReference type="InterPro" id="IPR007110">
    <property type="entry name" value="Ig-like_dom"/>
</dbReference>
<dbReference type="InterPro" id="IPR013783">
    <property type="entry name" value="Ig-like_fold"/>
</dbReference>
<evidence type="ECO:0000259" key="2">
    <source>
        <dbReference type="PROSITE" id="PS50835"/>
    </source>
</evidence>
<protein>
    <recommendedName>
        <fullName evidence="2">Ig-like domain-containing protein</fullName>
    </recommendedName>
</protein>
<comment type="caution">
    <text evidence="3">The sequence shown here is derived from an EMBL/GenBank/DDBJ whole genome shotgun (WGS) entry which is preliminary data.</text>
</comment>
<name>A0AAW1VC67_9CUCU</name>
<accession>A0AAW1VC67</accession>
<evidence type="ECO:0000313" key="4">
    <source>
        <dbReference type="Proteomes" id="UP001431783"/>
    </source>
</evidence>
<dbReference type="CDD" id="cd00096">
    <property type="entry name" value="Ig"/>
    <property type="match status" value="2"/>
</dbReference>
<keyword evidence="1" id="KW-0732">Signal</keyword>
<dbReference type="InterPro" id="IPR037448">
    <property type="entry name" value="Zig-8"/>
</dbReference>
<dbReference type="Proteomes" id="UP001431783">
    <property type="component" value="Unassembled WGS sequence"/>
</dbReference>
<sequence length="314" mass="36766">MKIIMCKFFSLHIFMLCSDMMYVLGEIGNSSENYTTGNWRILYSYKHPGHKRGTRSNVFNLGNRGEKKVRFLNHNYTETIQIGDEAHLRCFIRNYTEMAVYWLKVDQKTKEEKELTSNFTTTHMDKRFKQNKRERSENWELSIKYTQKSDEGYYSCRVTTLEEPPIYIYIELKLVEAVAQILETDDEIPGKIKVKLFSPLRLSCVLNNSITPPQYIFWYHFDTMINYDLEDNASVRRGTQGSELIFPKTEQSHQGNYSCVPSNAKQASIVVEVYGESDLLMGNTAKRKMGNLDFFPYLLISHYIKNLIFFVGEV</sequence>
<dbReference type="SMART" id="SM00408">
    <property type="entry name" value="IGc2"/>
    <property type="match status" value="2"/>
</dbReference>
<dbReference type="PANTHER" id="PTHR23279">
    <property type="entry name" value="DEFECTIVE PROBOSCIS EXTENSION RESPONSE DPR -RELATED"/>
    <property type="match status" value="1"/>
</dbReference>
<gene>
    <name evidence="3" type="ORF">WA026_019105</name>
</gene>
<proteinExistence type="predicted"/>
<dbReference type="InterPro" id="IPR003598">
    <property type="entry name" value="Ig_sub2"/>
</dbReference>
<dbReference type="Gene3D" id="2.60.40.10">
    <property type="entry name" value="Immunoglobulins"/>
    <property type="match status" value="2"/>
</dbReference>
<feature type="domain" description="Ig-like" evidence="2">
    <location>
        <begin position="83"/>
        <end position="159"/>
    </location>
</feature>
<dbReference type="GO" id="GO:0032589">
    <property type="term" value="C:neuron projection membrane"/>
    <property type="evidence" value="ECO:0007669"/>
    <property type="project" value="TreeGrafter"/>
</dbReference>